<keyword evidence="12" id="KW-0460">Magnesium</keyword>
<comment type="subunit">
    <text evidence="13">Homooctamer.</text>
</comment>
<name>A0A285NF39_9AQUI</name>
<keyword evidence="11" id="KW-0479">Metal-binding</keyword>
<feature type="active site" description="Schiff-base intermediate with substrate" evidence="9">
    <location>
        <position position="195"/>
    </location>
</feature>
<accession>A0A285NF39</accession>
<dbReference type="PANTHER" id="PTHR11458:SF0">
    <property type="entry name" value="DELTA-AMINOLEVULINIC ACID DEHYDRATASE"/>
    <property type="match status" value="1"/>
</dbReference>
<evidence type="ECO:0000256" key="8">
    <source>
        <dbReference type="ARBA" id="ARBA00047651"/>
    </source>
</evidence>
<keyword evidence="5" id="KW-0350">Heme biosynthesis</keyword>
<proteinExistence type="inferred from homology"/>
<protein>
    <recommendedName>
        <fullName evidence="4 13">Delta-aminolevulinic acid dehydratase</fullName>
        <ecNumber evidence="3 13">4.2.1.24</ecNumber>
    </recommendedName>
</protein>
<keyword evidence="6 13" id="KW-0456">Lyase</keyword>
<keyword evidence="11" id="KW-0862">Zinc</keyword>
<evidence type="ECO:0000256" key="6">
    <source>
        <dbReference type="ARBA" id="ARBA00023239"/>
    </source>
</evidence>
<dbReference type="FunFam" id="3.20.20.70:FF:000019">
    <property type="entry name" value="Delta-aminolevulinic acid dehydratase"/>
    <property type="match status" value="1"/>
</dbReference>
<feature type="active site" description="Schiff-base intermediate with substrate" evidence="9">
    <location>
        <position position="248"/>
    </location>
</feature>
<organism evidence="15 16">
    <name type="scientific">Persephonella hydrogeniphila</name>
    <dbReference type="NCBI Taxonomy" id="198703"/>
    <lineage>
        <taxon>Bacteria</taxon>
        <taxon>Pseudomonadati</taxon>
        <taxon>Aquificota</taxon>
        <taxon>Aquificia</taxon>
        <taxon>Aquificales</taxon>
        <taxon>Hydrogenothermaceae</taxon>
        <taxon>Persephonella</taxon>
    </lineage>
</organism>
<dbReference type="PANTHER" id="PTHR11458">
    <property type="entry name" value="DELTA-AMINOLEVULINIC ACID DEHYDRATASE"/>
    <property type="match status" value="1"/>
</dbReference>
<gene>
    <name evidence="15" type="ORF">SAMN06265182_1073</name>
</gene>
<dbReference type="InterPro" id="IPR001731">
    <property type="entry name" value="ALAD"/>
</dbReference>
<dbReference type="CDD" id="cd00384">
    <property type="entry name" value="ALAD_PBGS"/>
    <property type="match status" value="1"/>
</dbReference>
<evidence type="ECO:0000313" key="15">
    <source>
        <dbReference type="EMBL" id="SNZ07888.1"/>
    </source>
</evidence>
<dbReference type="RefSeq" id="WP_097000245.1">
    <property type="nucleotide sequence ID" value="NZ_OBEI01000003.1"/>
</dbReference>
<comment type="similarity">
    <text evidence="2 14">Belongs to the ALAD family.</text>
</comment>
<dbReference type="GO" id="GO:0008270">
    <property type="term" value="F:zinc ion binding"/>
    <property type="evidence" value="ECO:0007669"/>
    <property type="project" value="TreeGrafter"/>
</dbReference>
<dbReference type="Pfam" id="PF00490">
    <property type="entry name" value="ALAD"/>
    <property type="match status" value="1"/>
</dbReference>
<feature type="binding site" evidence="11">
    <location>
        <position position="120"/>
    </location>
    <ligand>
        <name>Zn(2+)</name>
        <dbReference type="ChEBI" id="CHEBI:29105"/>
        <note>catalytic</note>
    </ligand>
</feature>
<dbReference type="PRINTS" id="PR00144">
    <property type="entry name" value="DALDHYDRTASE"/>
</dbReference>
<feature type="binding site" evidence="10">
    <location>
        <position position="274"/>
    </location>
    <ligand>
        <name>5-aminolevulinate</name>
        <dbReference type="ChEBI" id="CHEBI:356416"/>
        <label>2</label>
    </ligand>
</feature>
<evidence type="ECO:0000256" key="11">
    <source>
        <dbReference type="PIRSR" id="PIRSR001415-3"/>
    </source>
</evidence>
<dbReference type="EMBL" id="OBEI01000003">
    <property type="protein sequence ID" value="SNZ07888.1"/>
    <property type="molecule type" value="Genomic_DNA"/>
</dbReference>
<evidence type="ECO:0000256" key="2">
    <source>
        <dbReference type="ARBA" id="ARBA00008055"/>
    </source>
</evidence>
<dbReference type="InterPro" id="IPR013785">
    <property type="entry name" value="Aldolase_TIM"/>
</dbReference>
<evidence type="ECO:0000256" key="5">
    <source>
        <dbReference type="ARBA" id="ARBA00023133"/>
    </source>
</evidence>
<feature type="binding site" evidence="11">
    <location>
        <position position="130"/>
    </location>
    <ligand>
        <name>Zn(2+)</name>
        <dbReference type="ChEBI" id="CHEBI:29105"/>
        <note>catalytic</note>
    </ligand>
</feature>
<comment type="pathway">
    <text evidence="1">Porphyrin-containing compound metabolism; protoporphyrin-IX biosynthesis; coproporphyrinogen-III from 5-aminolevulinate: step 1/4.</text>
</comment>
<dbReference type="Proteomes" id="UP000219036">
    <property type="component" value="Unassembled WGS sequence"/>
</dbReference>
<dbReference type="Gene3D" id="3.20.20.70">
    <property type="entry name" value="Aldolase class I"/>
    <property type="match status" value="1"/>
</dbReference>
<evidence type="ECO:0000256" key="12">
    <source>
        <dbReference type="PIRSR" id="PIRSR001415-5"/>
    </source>
</evidence>
<dbReference type="PROSITE" id="PS00169">
    <property type="entry name" value="D_ALA_DEHYDRATASE"/>
    <property type="match status" value="1"/>
</dbReference>
<dbReference type="InterPro" id="IPR030656">
    <property type="entry name" value="ALAD_AS"/>
</dbReference>
<feature type="binding site" evidence="10">
    <location>
        <position position="205"/>
    </location>
    <ligand>
        <name>5-aminolevulinate</name>
        <dbReference type="ChEBI" id="CHEBI:356416"/>
        <label>1</label>
    </ligand>
</feature>
<evidence type="ECO:0000256" key="3">
    <source>
        <dbReference type="ARBA" id="ARBA00012053"/>
    </source>
</evidence>
<dbReference type="GO" id="GO:0006782">
    <property type="term" value="P:protoporphyrinogen IX biosynthetic process"/>
    <property type="evidence" value="ECO:0007669"/>
    <property type="project" value="UniProtKB-UniPathway"/>
</dbReference>
<comment type="catalytic activity">
    <reaction evidence="8 13">
        <text>2 5-aminolevulinate = porphobilinogen + 2 H2O + H(+)</text>
        <dbReference type="Rhea" id="RHEA:24064"/>
        <dbReference type="ChEBI" id="CHEBI:15377"/>
        <dbReference type="ChEBI" id="CHEBI:15378"/>
        <dbReference type="ChEBI" id="CHEBI:58126"/>
        <dbReference type="ChEBI" id="CHEBI:356416"/>
        <dbReference type="EC" id="4.2.1.24"/>
    </reaction>
</comment>
<dbReference type="PIRSF" id="PIRSF001415">
    <property type="entry name" value="Porphbilin_synth"/>
    <property type="match status" value="1"/>
</dbReference>
<dbReference type="NCBIfam" id="NF006762">
    <property type="entry name" value="PRK09283.1"/>
    <property type="match status" value="1"/>
</dbReference>
<dbReference type="SMART" id="SM01004">
    <property type="entry name" value="ALAD"/>
    <property type="match status" value="1"/>
</dbReference>
<keyword evidence="7 13" id="KW-0627">Porphyrin biosynthesis</keyword>
<evidence type="ECO:0000256" key="10">
    <source>
        <dbReference type="PIRSR" id="PIRSR001415-2"/>
    </source>
</evidence>
<sequence>MAYPVHRLRRLRKNENIRRLVRENSVSVDDLIYPIFIEEGENIKKEIPSMPGIHRWSLDRINEELDEVSKLGIPAVLLFGIPAHKDQVGSETWNEEGIIQRAIRHIKKNYPELYVITDVCFCEYTEHGHCGVLHGHDVANEPTLENTRKQVVSHAQAGADMVAPSGMMDGVVKTIREALDEAGYTDIPIMAYSAKYASSYYGPFRDAADSAPAFGDRRTYQMDPANRREALREVSFDIEEGADIVMVKPALAYLDIISDIKNEFKLPVAAYNVSGEYSMVKAAGKLGWIDENKVMMETVLSMKRAGADIIITYHAKEIAKILKGLQ</sequence>
<dbReference type="GO" id="GO:0005829">
    <property type="term" value="C:cytosol"/>
    <property type="evidence" value="ECO:0007669"/>
    <property type="project" value="TreeGrafter"/>
</dbReference>
<dbReference type="AlphaFoldDB" id="A0A285NF39"/>
<dbReference type="EC" id="4.2.1.24" evidence="3 13"/>
<evidence type="ECO:0000256" key="9">
    <source>
        <dbReference type="PIRSR" id="PIRSR001415-1"/>
    </source>
</evidence>
<feature type="binding site" evidence="10">
    <location>
        <position position="313"/>
    </location>
    <ligand>
        <name>5-aminolevulinate</name>
        <dbReference type="ChEBI" id="CHEBI:356416"/>
        <label>2</label>
    </ligand>
</feature>
<keyword evidence="16" id="KW-1185">Reference proteome</keyword>
<dbReference type="UniPathway" id="UPA00251">
    <property type="reaction ID" value="UER00318"/>
</dbReference>
<evidence type="ECO:0000256" key="4">
    <source>
        <dbReference type="ARBA" id="ARBA00020771"/>
    </source>
</evidence>
<evidence type="ECO:0000313" key="16">
    <source>
        <dbReference type="Proteomes" id="UP000219036"/>
    </source>
</evidence>
<evidence type="ECO:0000256" key="14">
    <source>
        <dbReference type="RuleBase" id="RU004161"/>
    </source>
</evidence>
<evidence type="ECO:0000256" key="13">
    <source>
        <dbReference type="RuleBase" id="RU000515"/>
    </source>
</evidence>
<dbReference type="OrthoDB" id="9805001at2"/>
<reference evidence="16" key="1">
    <citation type="submission" date="2017-09" db="EMBL/GenBank/DDBJ databases">
        <authorList>
            <person name="Varghese N."/>
            <person name="Submissions S."/>
        </authorList>
    </citation>
    <scope>NUCLEOTIDE SEQUENCE [LARGE SCALE GENOMIC DNA]</scope>
    <source>
        <strain evidence="16">DSM 15103</strain>
    </source>
</reference>
<feature type="binding site" evidence="12">
    <location>
        <position position="233"/>
    </location>
    <ligand>
        <name>Mg(2+)</name>
        <dbReference type="ChEBI" id="CHEBI:18420"/>
    </ligand>
</feature>
<evidence type="ECO:0000256" key="7">
    <source>
        <dbReference type="ARBA" id="ARBA00023244"/>
    </source>
</evidence>
<feature type="binding site" evidence="11">
    <location>
        <position position="122"/>
    </location>
    <ligand>
        <name>Zn(2+)</name>
        <dbReference type="ChEBI" id="CHEBI:29105"/>
        <note>catalytic</note>
    </ligand>
</feature>
<feature type="binding site" evidence="10">
    <location>
        <position position="217"/>
    </location>
    <ligand>
        <name>5-aminolevulinate</name>
        <dbReference type="ChEBI" id="CHEBI:356416"/>
        <label>1</label>
    </ligand>
</feature>
<dbReference type="SUPFAM" id="SSF51569">
    <property type="entry name" value="Aldolase"/>
    <property type="match status" value="1"/>
</dbReference>
<evidence type="ECO:0000256" key="1">
    <source>
        <dbReference type="ARBA" id="ARBA00004694"/>
    </source>
</evidence>
<dbReference type="GO" id="GO:0004655">
    <property type="term" value="F:porphobilinogen synthase activity"/>
    <property type="evidence" value="ECO:0007669"/>
    <property type="project" value="UniProtKB-EC"/>
</dbReference>